<dbReference type="EMBL" id="JAVRER010000057">
    <property type="protein sequence ID" value="MDT0418922.1"/>
    <property type="molecule type" value="Genomic_DNA"/>
</dbReference>
<reference evidence="3" key="1">
    <citation type="submission" date="2023-07" db="EMBL/GenBank/DDBJ databases">
        <title>30 novel species of actinomycetes from the DSMZ collection.</title>
        <authorList>
            <person name="Nouioui I."/>
        </authorList>
    </citation>
    <scope>NUCLEOTIDE SEQUENCE [LARGE SCALE GENOMIC DNA]</scope>
    <source>
        <strain evidence="3">DSM 41982</strain>
    </source>
</reference>
<dbReference type="Proteomes" id="UP001183607">
    <property type="component" value="Unassembled WGS sequence"/>
</dbReference>
<sequence>MVESEQGSRPVAETDGAAARRRGPSVAGTEPGGLPSLLATLATLLEGHAPEDLVLLPRTELERREFRAYGSGWRDAAAEHRTLAPRPPARTPGQAAIIPFRRREAPAESPPQEADPPGVRSAPAASHRPALAPKSRRSKVSTIPRQPGLRPRGTGEEGES</sequence>
<name>A0ABD5EEA6_9ACTN</name>
<proteinExistence type="predicted"/>
<comment type="caution">
    <text evidence="2">The sequence shown here is derived from an EMBL/GenBank/DDBJ whole genome shotgun (WGS) entry which is preliminary data.</text>
</comment>
<accession>A0ABD5EEA6</accession>
<evidence type="ECO:0000256" key="1">
    <source>
        <dbReference type="SAM" id="MobiDB-lite"/>
    </source>
</evidence>
<feature type="region of interest" description="Disordered" evidence="1">
    <location>
        <begin position="1"/>
        <end position="35"/>
    </location>
</feature>
<evidence type="ECO:0000313" key="3">
    <source>
        <dbReference type="Proteomes" id="UP001183607"/>
    </source>
</evidence>
<feature type="region of interest" description="Disordered" evidence="1">
    <location>
        <begin position="79"/>
        <end position="160"/>
    </location>
</feature>
<protein>
    <submittedName>
        <fullName evidence="2">Uncharacterized protein</fullName>
    </submittedName>
</protein>
<dbReference type="AlphaFoldDB" id="A0ABD5EEA6"/>
<organism evidence="2 3">
    <name type="scientific">Streptomyces evansiae</name>
    <dbReference type="NCBI Taxonomy" id="3075535"/>
    <lineage>
        <taxon>Bacteria</taxon>
        <taxon>Bacillati</taxon>
        <taxon>Actinomycetota</taxon>
        <taxon>Actinomycetes</taxon>
        <taxon>Kitasatosporales</taxon>
        <taxon>Streptomycetaceae</taxon>
        <taxon>Streptomyces</taxon>
    </lineage>
</organism>
<dbReference type="RefSeq" id="WP_093853769.1">
    <property type="nucleotide sequence ID" value="NZ_JAVRER010000057.1"/>
</dbReference>
<evidence type="ECO:0000313" key="2">
    <source>
        <dbReference type="EMBL" id="MDT0418922.1"/>
    </source>
</evidence>
<gene>
    <name evidence="2" type="ORF">RM574_25910</name>
</gene>